<evidence type="ECO:0000256" key="1">
    <source>
        <dbReference type="ARBA" id="ARBA00001933"/>
    </source>
</evidence>
<dbReference type="Pfam" id="PF00282">
    <property type="entry name" value="Pyridoxal_deC"/>
    <property type="match status" value="1"/>
</dbReference>
<dbReference type="OrthoDB" id="639767at2759"/>
<evidence type="ECO:0000256" key="2">
    <source>
        <dbReference type="ARBA" id="ARBA00009533"/>
    </source>
</evidence>
<dbReference type="PRINTS" id="PR00800">
    <property type="entry name" value="YHDCRBOXLASE"/>
</dbReference>
<comment type="caution">
    <text evidence="7">The sequence shown here is derived from an EMBL/GenBank/DDBJ whole genome shotgun (WGS) entry which is preliminary data.</text>
</comment>
<organism evidence="7 8">
    <name type="scientific">Lasius niger</name>
    <name type="common">Black garden ant</name>
    <dbReference type="NCBI Taxonomy" id="67767"/>
    <lineage>
        <taxon>Eukaryota</taxon>
        <taxon>Metazoa</taxon>
        <taxon>Ecdysozoa</taxon>
        <taxon>Arthropoda</taxon>
        <taxon>Hexapoda</taxon>
        <taxon>Insecta</taxon>
        <taxon>Pterygota</taxon>
        <taxon>Neoptera</taxon>
        <taxon>Endopterygota</taxon>
        <taxon>Hymenoptera</taxon>
        <taxon>Apocrita</taxon>
        <taxon>Aculeata</taxon>
        <taxon>Formicoidea</taxon>
        <taxon>Formicidae</taxon>
        <taxon>Formicinae</taxon>
        <taxon>Lasius</taxon>
        <taxon>Lasius</taxon>
    </lineage>
</organism>
<dbReference type="InterPro" id="IPR002129">
    <property type="entry name" value="PyrdxlP-dep_de-COase"/>
</dbReference>
<dbReference type="GO" id="GO:0016831">
    <property type="term" value="F:carboxy-lyase activity"/>
    <property type="evidence" value="ECO:0007669"/>
    <property type="project" value="UniProtKB-KW"/>
</dbReference>
<keyword evidence="8" id="KW-1185">Reference proteome</keyword>
<dbReference type="InterPro" id="IPR015421">
    <property type="entry name" value="PyrdxlP-dep_Trfase_major"/>
</dbReference>
<keyword evidence="5 6" id="KW-0456">Lyase</keyword>
<gene>
    <name evidence="7" type="ORF">RF55_7453</name>
</gene>
<dbReference type="GO" id="GO:0005737">
    <property type="term" value="C:cytoplasm"/>
    <property type="evidence" value="ECO:0007669"/>
    <property type="project" value="TreeGrafter"/>
</dbReference>
<dbReference type="Gene3D" id="3.40.640.10">
    <property type="entry name" value="Type I PLP-dependent aspartate aminotransferase-like (Major domain)"/>
    <property type="match status" value="1"/>
</dbReference>
<evidence type="ECO:0000256" key="3">
    <source>
        <dbReference type="ARBA" id="ARBA00022793"/>
    </source>
</evidence>
<reference evidence="7 8" key="1">
    <citation type="submission" date="2015-04" db="EMBL/GenBank/DDBJ databases">
        <title>Lasius niger genome sequencing.</title>
        <authorList>
            <person name="Konorov E.A."/>
            <person name="Nikitin M.A."/>
            <person name="Kirill M.V."/>
            <person name="Chang P."/>
        </authorList>
    </citation>
    <scope>NUCLEOTIDE SEQUENCE [LARGE SCALE GENOMIC DNA]</scope>
    <source>
        <tissue evidence="7">Whole</tissue>
    </source>
</reference>
<dbReference type="PaxDb" id="67767-A0A0J7KQB7"/>
<dbReference type="Gene3D" id="3.90.1150.10">
    <property type="entry name" value="Aspartate Aminotransferase, domain 1"/>
    <property type="match status" value="1"/>
</dbReference>
<dbReference type="GO" id="GO:0019752">
    <property type="term" value="P:carboxylic acid metabolic process"/>
    <property type="evidence" value="ECO:0007669"/>
    <property type="project" value="InterPro"/>
</dbReference>
<keyword evidence="3" id="KW-0210">Decarboxylase</keyword>
<dbReference type="AlphaFoldDB" id="A0A0J7KQB7"/>
<evidence type="ECO:0000313" key="7">
    <source>
        <dbReference type="EMBL" id="KMQ92543.1"/>
    </source>
</evidence>
<dbReference type="InterPro" id="IPR010977">
    <property type="entry name" value="Aromatic_deC"/>
</dbReference>
<dbReference type="STRING" id="67767.A0A0J7KQB7"/>
<evidence type="ECO:0000256" key="4">
    <source>
        <dbReference type="ARBA" id="ARBA00022898"/>
    </source>
</evidence>
<keyword evidence="4 6" id="KW-0663">Pyridoxal phosphate</keyword>
<evidence type="ECO:0000256" key="5">
    <source>
        <dbReference type="ARBA" id="ARBA00023239"/>
    </source>
</evidence>
<feature type="non-terminal residue" evidence="7">
    <location>
        <position position="349"/>
    </location>
</feature>
<dbReference type="Gene3D" id="1.20.1340.10">
    <property type="entry name" value="dopa decarboxylase, N-terminal domain"/>
    <property type="match status" value="1"/>
</dbReference>
<protein>
    <submittedName>
        <fullName evidence="7">Aromatic-l-amino-acid decarboxylase</fullName>
    </submittedName>
</protein>
<dbReference type="PANTHER" id="PTHR11999:SF70">
    <property type="entry name" value="MIP05841P"/>
    <property type="match status" value="1"/>
</dbReference>
<dbReference type="GO" id="GO:0006520">
    <property type="term" value="P:amino acid metabolic process"/>
    <property type="evidence" value="ECO:0007669"/>
    <property type="project" value="InterPro"/>
</dbReference>
<dbReference type="Proteomes" id="UP000036403">
    <property type="component" value="Unassembled WGS sequence"/>
</dbReference>
<dbReference type="GO" id="GO:0030170">
    <property type="term" value="F:pyridoxal phosphate binding"/>
    <property type="evidence" value="ECO:0007669"/>
    <property type="project" value="InterPro"/>
</dbReference>
<dbReference type="InterPro" id="IPR015422">
    <property type="entry name" value="PyrdxlP-dep_Trfase_small"/>
</dbReference>
<name>A0A0J7KQB7_LASNI</name>
<proteinExistence type="inferred from homology"/>
<dbReference type="FunFam" id="1.20.1340.10:FF:000001">
    <property type="entry name" value="Histidine decarboxylase"/>
    <property type="match status" value="1"/>
</dbReference>
<accession>A0A0J7KQB7</accession>
<dbReference type="PANTHER" id="PTHR11999">
    <property type="entry name" value="GROUP II PYRIDOXAL-5-PHOSPHATE DECARBOXYLASE"/>
    <property type="match status" value="1"/>
</dbReference>
<comment type="cofactor">
    <cofactor evidence="1 6">
        <name>pyridoxal 5'-phosphate</name>
        <dbReference type="ChEBI" id="CHEBI:597326"/>
    </cofactor>
</comment>
<evidence type="ECO:0000256" key="6">
    <source>
        <dbReference type="RuleBase" id="RU000382"/>
    </source>
</evidence>
<dbReference type="SUPFAM" id="SSF53383">
    <property type="entry name" value="PLP-dependent transferases"/>
    <property type="match status" value="2"/>
</dbReference>
<dbReference type="EMBL" id="LBMM01004340">
    <property type="protein sequence ID" value="KMQ92543.1"/>
    <property type="molecule type" value="Genomic_DNA"/>
</dbReference>
<dbReference type="InterPro" id="IPR015424">
    <property type="entry name" value="PyrdxlP-dep_Trfase"/>
</dbReference>
<comment type="similarity">
    <text evidence="2 6">Belongs to the group II decarboxylase family.</text>
</comment>
<evidence type="ECO:0000313" key="8">
    <source>
        <dbReference type="Proteomes" id="UP000036403"/>
    </source>
</evidence>
<sequence length="349" mass="38969">MDIEEFRVRGKEMVDYICDFMSNIHTRRVTPDIGPGYLRPLLPSGPPNDPESWDEIMKDVESKIMPGITHWQHPRFHAYFPAGNSFPSILGDMLSDAIGCIGFSWAASPACTELETIVCDWFGKAIGLPTDFLYFSEGSKGGGVIEGSASECILVCMLAARAQAIARLKESSVHAHLDETALLGKLMAYCSRESHSSVEKDAMICFVKLRILEPDEKSVLRGETLRQLGLVCFRAKGSDKLNQKLLSTINDSGKIHMIPARVNQRYTIRFALAAPNATARDVDMAWSIITDYLSELLEFNDVMDELADIREKKRKATLEQRRSFFVRMVSDPAIQPGFTKTPNRAGDKL</sequence>